<dbReference type="EMBL" id="HG739924">
    <property type="protein sequence ID" value="CDP20029.1"/>
    <property type="molecule type" value="Genomic_DNA"/>
</dbReference>
<organism evidence="1 2">
    <name type="scientific">Coffea canephora</name>
    <name type="common">Robusta coffee</name>
    <dbReference type="NCBI Taxonomy" id="49390"/>
    <lineage>
        <taxon>Eukaryota</taxon>
        <taxon>Viridiplantae</taxon>
        <taxon>Streptophyta</taxon>
        <taxon>Embryophyta</taxon>
        <taxon>Tracheophyta</taxon>
        <taxon>Spermatophyta</taxon>
        <taxon>Magnoliopsida</taxon>
        <taxon>eudicotyledons</taxon>
        <taxon>Gunneridae</taxon>
        <taxon>Pentapetalae</taxon>
        <taxon>asterids</taxon>
        <taxon>lamiids</taxon>
        <taxon>Gentianales</taxon>
        <taxon>Rubiaceae</taxon>
        <taxon>Ixoroideae</taxon>
        <taxon>Gardenieae complex</taxon>
        <taxon>Bertiereae - Coffeeae clade</taxon>
        <taxon>Coffeeae</taxon>
        <taxon>Coffea</taxon>
    </lineage>
</organism>
<evidence type="ECO:0000313" key="1">
    <source>
        <dbReference type="EMBL" id="CDP20029.1"/>
    </source>
</evidence>
<name>A0A068VHG4_COFCA</name>
<evidence type="ECO:0000313" key="2">
    <source>
        <dbReference type="Proteomes" id="UP000295252"/>
    </source>
</evidence>
<protein>
    <submittedName>
        <fullName evidence="1">DH200=94 genomic scaffold, scaffold_840</fullName>
    </submittedName>
</protein>
<accession>A0A068VHG4</accession>
<dbReference type="InParanoid" id="A0A068VHG4"/>
<reference evidence="2" key="1">
    <citation type="journal article" date="2014" name="Science">
        <title>The coffee genome provides insight into the convergent evolution of caffeine biosynthesis.</title>
        <authorList>
            <person name="Denoeud F."/>
            <person name="Carretero-Paulet L."/>
            <person name="Dereeper A."/>
            <person name="Droc G."/>
            <person name="Guyot R."/>
            <person name="Pietrella M."/>
            <person name="Zheng C."/>
            <person name="Alberti A."/>
            <person name="Anthony F."/>
            <person name="Aprea G."/>
            <person name="Aury J.M."/>
            <person name="Bento P."/>
            <person name="Bernard M."/>
            <person name="Bocs S."/>
            <person name="Campa C."/>
            <person name="Cenci A."/>
            <person name="Combes M.C."/>
            <person name="Crouzillat D."/>
            <person name="Da Silva C."/>
            <person name="Daddiego L."/>
            <person name="De Bellis F."/>
            <person name="Dussert S."/>
            <person name="Garsmeur O."/>
            <person name="Gayraud T."/>
            <person name="Guignon V."/>
            <person name="Jahn K."/>
            <person name="Jamilloux V."/>
            <person name="Joet T."/>
            <person name="Labadie K."/>
            <person name="Lan T."/>
            <person name="Leclercq J."/>
            <person name="Lepelley M."/>
            <person name="Leroy T."/>
            <person name="Li L.T."/>
            <person name="Librado P."/>
            <person name="Lopez L."/>
            <person name="Munoz A."/>
            <person name="Noel B."/>
            <person name="Pallavicini A."/>
            <person name="Perrotta G."/>
            <person name="Poncet V."/>
            <person name="Pot D."/>
            <person name="Priyono X."/>
            <person name="Rigoreau M."/>
            <person name="Rouard M."/>
            <person name="Rozas J."/>
            <person name="Tranchant-Dubreuil C."/>
            <person name="VanBuren R."/>
            <person name="Zhang Q."/>
            <person name="Andrade A.C."/>
            <person name="Argout X."/>
            <person name="Bertrand B."/>
            <person name="de Kochko A."/>
            <person name="Graziosi G."/>
            <person name="Henry R.J."/>
            <person name="Jayarama X."/>
            <person name="Ming R."/>
            <person name="Nagai C."/>
            <person name="Rounsley S."/>
            <person name="Sankoff D."/>
            <person name="Giuliano G."/>
            <person name="Albert V.A."/>
            <person name="Wincker P."/>
            <person name="Lashermes P."/>
        </authorList>
    </citation>
    <scope>NUCLEOTIDE SEQUENCE [LARGE SCALE GENOMIC DNA]</scope>
    <source>
        <strain evidence="2">cv. DH200-94</strain>
    </source>
</reference>
<dbReference type="Proteomes" id="UP000295252">
    <property type="component" value="Unassembled WGS sequence"/>
</dbReference>
<sequence>MSKPQSLFQGYFWQRGYDAHFGNFRKKGRTEGFFLLLVSRRNKKGEKDQNGGWLLCLVLRVFG</sequence>
<proteinExistence type="predicted"/>
<gene>
    <name evidence="1" type="ORF">GSCOC_T00013423001</name>
</gene>
<dbReference type="Gramene" id="CDP20029">
    <property type="protein sequence ID" value="CDP20029"/>
    <property type="gene ID" value="GSCOC_T00013423001"/>
</dbReference>
<dbReference type="AlphaFoldDB" id="A0A068VHG4"/>
<keyword evidence="2" id="KW-1185">Reference proteome</keyword>